<evidence type="ECO:0000313" key="5">
    <source>
        <dbReference type="EMBL" id="MBE3608033.1"/>
    </source>
</evidence>
<organism evidence="5 6">
    <name type="scientific">Campylobacter californiensis</name>
    <dbReference type="NCBI Taxonomy" id="1032243"/>
    <lineage>
        <taxon>Bacteria</taxon>
        <taxon>Pseudomonadati</taxon>
        <taxon>Campylobacterota</taxon>
        <taxon>Epsilonproteobacteria</taxon>
        <taxon>Campylobacterales</taxon>
        <taxon>Campylobacteraceae</taxon>
        <taxon>Campylobacter</taxon>
    </lineage>
</organism>
<feature type="signal peptide" evidence="4">
    <location>
        <begin position="1"/>
        <end position="20"/>
    </location>
</feature>
<evidence type="ECO:0000313" key="6">
    <source>
        <dbReference type="Proteomes" id="UP000650616"/>
    </source>
</evidence>
<name>A0AAW3ZUQ8_9BACT</name>
<dbReference type="AlphaFoldDB" id="A0AAW3ZUQ8"/>
<keyword evidence="6" id="KW-1185">Reference proteome</keyword>
<accession>A0AAW3ZUQ8</accession>
<evidence type="ECO:0000256" key="4">
    <source>
        <dbReference type="SAM" id="SignalP"/>
    </source>
</evidence>
<keyword evidence="1" id="KW-0175">Coiled coil</keyword>
<feature type="region of interest" description="Disordered" evidence="2">
    <location>
        <begin position="512"/>
        <end position="551"/>
    </location>
</feature>
<feature type="chain" id="PRO_5043969059" evidence="4">
    <location>
        <begin position="21"/>
        <end position="726"/>
    </location>
</feature>
<sequence>MKILLNIIIFLSISINFAFSIDCNSCPDDDCDAYCATKINFSNTVDFVELGNGFVSSGDKIFKFLSKHKYEENLHNSGSSLPKYICKISDDYLGCSVLSYSESCFQYTPYETTCGYYNYVKYQYFTKCSSDQEFDIISKTCKSKCLSGQQRNPDTGDCEFLACPEGQIRNPKTGQCEPDSERPSWCPEPMIFQKYEIDRDWQRDLTIEKCLPNPTLDDQTKCEAKGMIWHFCDATLDSHEMATCMLIPMGCYHQKTIDRFKAEFQFESDLFIIGGFMLPLPINAIKNSFISLASYVKGLFKNNPKPNIPNLLEYRPQLVDMRATQSGPEPVFRFNPVDDDLIILNNVFKETGKFDITLTTVNIPKTPQVLADVSPNLKVFDFPKNASLSGLENNTLISAKLKDMAKPMPTKEATSLNEIRNIKLDYDLDTMFKQADNPTPNLPMTIQQTGKSGNKTTYKGSITTPDNSVIDVEVVETISSSGSKVQDVILSHNYKTPSGVGNLSTGYTNTIDASGKVTNTIPKDSTITDPSTGSNTPNNGNSSTSTPTQSPDLSALERAINQNNSKLDAINDALSQNKAQLDRANDTLTDIKTQQKLEWNYDPNIATKTAFATFASELTKLDLSAKEAFTFIDNTKKDIDNLMNDFNDAKDILEKGIDIPEIPSGNCPFTISGPTPGSGKTNLFSIDPCYFVSPYRSILTIFFTIWFSFEIIMFSLKYLFRVGGDS</sequence>
<feature type="transmembrane region" description="Helical" evidence="3">
    <location>
        <begin position="698"/>
        <end position="720"/>
    </location>
</feature>
<proteinExistence type="predicted"/>
<feature type="compositionally biased region" description="Polar residues" evidence="2">
    <location>
        <begin position="436"/>
        <end position="460"/>
    </location>
</feature>
<feature type="compositionally biased region" description="Low complexity" evidence="2">
    <location>
        <begin position="530"/>
        <end position="551"/>
    </location>
</feature>
<feature type="region of interest" description="Disordered" evidence="2">
    <location>
        <begin position="435"/>
        <end position="460"/>
    </location>
</feature>
<dbReference type="Proteomes" id="UP000650616">
    <property type="component" value="Unassembled WGS sequence"/>
</dbReference>
<dbReference type="EMBL" id="LIWG01000004">
    <property type="protein sequence ID" value="MBE3608033.1"/>
    <property type="molecule type" value="Genomic_DNA"/>
</dbReference>
<evidence type="ECO:0000256" key="2">
    <source>
        <dbReference type="SAM" id="MobiDB-lite"/>
    </source>
</evidence>
<keyword evidence="4" id="KW-0732">Signal</keyword>
<protein>
    <submittedName>
        <fullName evidence="5">Uncharacterized protein</fullName>
    </submittedName>
</protein>
<gene>
    <name evidence="5" type="ORF">CCAL9337_04725</name>
</gene>
<dbReference type="RefSeq" id="WP_170016125.1">
    <property type="nucleotide sequence ID" value="NZ_CP012545.1"/>
</dbReference>
<evidence type="ECO:0000256" key="3">
    <source>
        <dbReference type="SAM" id="Phobius"/>
    </source>
</evidence>
<keyword evidence="3" id="KW-0472">Membrane</keyword>
<feature type="compositionally biased region" description="Polar residues" evidence="2">
    <location>
        <begin position="512"/>
        <end position="529"/>
    </location>
</feature>
<keyword evidence="3" id="KW-0812">Transmembrane</keyword>
<evidence type="ECO:0000256" key="1">
    <source>
        <dbReference type="SAM" id="Coils"/>
    </source>
</evidence>
<comment type="caution">
    <text evidence="5">The sequence shown here is derived from an EMBL/GenBank/DDBJ whole genome shotgun (WGS) entry which is preliminary data.</text>
</comment>
<feature type="coiled-coil region" evidence="1">
    <location>
        <begin position="553"/>
        <end position="594"/>
    </location>
</feature>
<reference evidence="5 6" key="1">
    <citation type="submission" date="2015-08" db="EMBL/GenBank/DDBJ databases">
        <title>Comparative genomics of the Campylobacter concisus group.</title>
        <authorList>
            <person name="Yee E."/>
            <person name="Chapman M.H."/>
            <person name="Huynh S."/>
            <person name="Bono J.L."/>
            <person name="On S.L."/>
            <person name="St Leger J."/>
            <person name="Foster G."/>
            <person name="Parker C.T."/>
            <person name="Miller W.G."/>
        </authorList>
    </citation>
    <scope>NUCLEOTIDE SEQUENCE [LARGE SCALE GENOMIC DNA]</scope>
    <source>
        <strain evidence="5 6">RM9337</strain>
    </source>
</reference>
<keyword evidence="3" id="KW-1133">Transmembrane helix</keyword>